<accession>A0A941GQB4</accession>
<dbReference type="AlphaFoldDB" id="A0A941GQB4"/>
<evidence type="ECO:0000256" key="1">
    <source>
        <dbReference type="SAM" id="Phobius"/>
    </source>
</evidence>
<feature type="transmembrane region" description="Helical" evidence="1">
    <location>
        <begin position="67"/>
        <end position="89"/>
    </location>
</feature>
<protein>
    <submittedName>
        <fullName evidence="2">DUF3859 domain-containing protein</fullName>
    </submittedName>
</protein>
<organism evidence="2 3">
    <name type="scientific">Gomphosphaeria aponina SAG 52.96 = DSM 107014</name>
    <dbReference type="NCBI Taxonomy" id="1521640"/>
    <lineage>
        <taxon>Bacteria</taxon>
        <taxon>Bacillati</taxon>
        <taxon>Cyanobacteriota</taxon>
        <taxon>Cyanophyceae</taxon>
        <taxon>Oscillatoriophycideae</taxon>
        <taxon>Chroococcales</taxon>
        <taxon>Gomphosphaeriaceae</taxon>
        <taxon>Gomphosphaeria</taxon>
    </lineage>
</organism>
<keyword evidence="1" id="KW-1133">Transmembrane helix</keyword>
<evidence type="ECO:0000313" key="3">
    <source>
        <dbReference type="Proteomes" id="UP000767446"/>
    </source>
</evidence>
<proteinExistence type="predicted"/>
<comment type="caution">
    <text evidence="2">The sequence shown here is derived from an EMBL/GenBank/DDBJ whole genome shotgun (WGS) entry which is preliminary data.</text>
</comment>
<name>A0A941GQB4_9CHRO</name>
<keyword evidence="1" id="KW-0812">Transmembrane</keyword>
<evidence type="ECO:0000313" key="2">
    <source>
        <dbReference type="EMBL" id="MBR8827917.1"/>
    </source>
</evidence>
<dbReference type="EMBL" id="JADQBC010000048">
    <property type="protein sequence ID" value="MBR8827917.1"/>
    <property type="molecule type" value="Genomic_DNA"/>
</dbReference>
<sequence>MKEPIKQEQLTQIVAEVEQLAKLRENQLSRSLVEEILAELNLPNDLLDEAMIQLRRREALTREKRRNWLIGAAVGAVLIVAIASTILTIQNKKSALANISVYQSLVTLNQDSGQNLTVINRQENPEVYYRVTLQAAPLGEKLALQCNWLDPNGNIAHQNSYQTKRIEREVWQTYCRYQLGNANIPGEWKVQMLLGDKLLSSSSFTVQ</sequence>
<keyword evidence="1" id="KW-0472">Membrane</keyword>
<reference evidence="2" key="1">
    <citation type="submission" date="2021-02" db="EMBL/GenBank/DDBJ databases">
        <title>Metagenome analyses of Stigonema ocellatum DSM 106950, Chlorogloea purpurea SAG 13.99 and Gomphosphaeria aponina DSM 107014.</title>
        <authorList>
            <person name="Marter P."/>
            <person name="Huang S."/>
        </authorList>
    </citation>
    <scope>NUCLEOTIDE SEQUENCE</scope>
    <source>
        <strain evidence="2">JP213</strain>
    </source>
</reference>
<gene>
    <name evidence="2" type="ORF">DSM107014_08445</name>
</gene>
<dbReference type="Proteomes" id="UP000767446">
    <property type="component" value="Unassembled WGS sequence"/>
</dbReference>